<sequence>LFSFQMCVKILEVAGKLNMDEYNFFLRGGLRDQMKNPCPSWLADSSWDNITELSELQNFTGLKYSFEQYHQDWKHWFTRAEPENTTLPGEWEDKCNWLQKMLIVRSLRQDRVSFFVTSCVVKNLGPRFVEPPALDMKESTSRTPLIFVLSSGVDPTGALLQLAEASSMRSQFYALSLGQGQIPIAKSMIEEGHWVFLANCHLSRSWMPDLDKLVKQLQVQEAHPNFRLWLSSSPFPGFPVNILQTGIKMTTEPPKGVKANMKRLYHLVTENQFTHCSKPIYYRKLLFSLCFFHSILLERKKFLQLGWNIVYGFNDSDFEVRSLLRLYLDEYKEIPWDALKYLIAGVNYGGNVTDDWDRRLLTTYILSCLSSYYIPRDGPQATYKEYISMLPSTEHPEVFGQHPNADIASQIAETKMLFEILLSLQPQVSSLSSIEPSREDKVRGRSFQRKEDKKTMLSICADTNVCLFFSSSLVELEKGIKGFVVMSPSLEETFLCIYDARVPSLWEKAYPSLKPLPAWTRDLCQRVDQFAHWADTAQPPNLFWLSGFTFPNGFLTAVLQTYAREHNVRFQITTFTNNIVKNKTRHKHTLYLFVKGLFLEGAGWNKNNSCLVEAEPMQMVSLFLSYLRFARVDMYLCPCYYYPVRSGGPGRASFVVGVELKSGVETSDHWIKRGTALLMSLDN</sequence>
<dbReference type="AlphaFoldDB" id="A0A665VAS8"/>
<proteinExistence type="predicted"/>
<evidence type="ECO:0000259" key="1">
    <source>
        <dbReference type="Pfam" id="PF03028"/>
    </source>
</evidence>
<dbReference type="InterPro" id="IPR026983">
    <property type="entry name" value="DHC"/>
</dbReference>
<protein>
    <submittedName>
        <fullName evidence="4">Uncharacterized protein</fullName>
    </submittedName>
</protein>
<feature type="domain" description="Dynein heavy chain C-terminal" evidence="3">
    <location>
        <begin position="470"/>
        <end position="679"/>
    </location>
</feature>
<organism evidence="4 5">
    <name type="scientific">Echeneis naucrates</name>
    <name type="common">Live sharksucker</name>
    <dbReference type="NCBI Taxonomy" id="173247"/>
    <lineage>
        <taxon>Eukaryota</taxon>
        <taxon>Metazoa</taxon>
        <taxon>Chordata</taxon>
        <taxon>Craniata</taxon>
        <taxon>Vertebrata</taxon>
        <taxon>Euteleostomi</taxon>
        <taxon>Actinopterygii</taxon>
        <taxon>Neopterygii</taxon>
        <taxon>Teleostei</taxon>
        <taxon>Neoteleostei</taxon>
        <taxon>Acanthomorphata</taxon>
        <taxon>Carangaria</taxon>
        <taxon>Carangiformes</taxon>
        <taxon>Echeneidae</taxon>
        <taxon>Echeneis</taxon>
    </lineage>
</organism>
<dbReference type="Proteomes" id="UP000472264">
    <property type="component" value="Chromosome 18"/>
</dbReference>
<evidence type="ECO:0000313" key="4">
    <source>
        <dbReference type="Ensembl" id="ENSENLP00000028457.1"/>
    </source>
</evidence>
<dbReference type="GO" id="GO:0030286">
    <property type="term" value="C:dynein complex"/>
    <property type="evidence" value="ECO:0007669"/>
    <property type="project" value="InterPro"/>
</dbReference>
<dbReference type="Pfam" id="PF03028">
    <property type="entry name" value="Dynein_heavy"/>
    <property type="match status" value="1"/>
</dbReference>
<dbReference type="PANTHER" id="PTHR22878:SF68">
    <property type="entry name" value="DYNEIN HEAVY CHAIN 6, AXONEMAL-LIKE"/>
    <property type="match status" value="1"/>
</dbReference>
<reference evidence="4" key="2">
    <citation type="submission" date="2025-08" db="UniProtKB">
        <authorList>
            <consortium name="Ensembl"/>
        </authorList>
    </citation>
    <scope>IDENTIFICATION</scope>
</reference>
<reference evidence="4" key="3">
    <citation type="submission" date="2025-09" db="UniProtKB">
        <authorList>
            <consortium name="Ensembl"/>
        </authorList>
    </citation>
    <scope>IDENTIFICATION</scope>
</reference>
<evidence type="ECO:0000259" key="3">
    <source>
        <dbReference type="Pfam" id="PF18199"/>
    </source>
</evidence>
<dbReference type="GO" id="GO:0007018">
    <property type="term" value="P:microtubule-based movement"/>
    <property type="evidence" value="ECO:0007669"/>
    <property type="project" value="InterPro"/>
</dbReference>
<dbReference type="Gene3D" id="3.10.490.20">
    <property type="match status" value="1"/>
</dbReference>
<dbReference type="FunFam" id="3.10.490.20:FF:000009">
    <property type="entry name" value="Dynein heavy chain 4"/>
    <property type="match status" value="1"/>
</dbReference>
<feature type="domain" description="Dynein heavy chain region D6 P-loop" evidence="1">
    <location>
        <begin position="141"/>
        <end position="250"/>
    </location>
</feature>
<dbReference type="Gene3D" id="1.20.1270.280">
    <property type="match status" value="1"/>
</dbReference>
<dbReference type="InterPro" id="IPR004273">
    <property type="entry name" value="Dynein_heavy_D6_P-loop"/>
</dbReference>
<feature type="domain" description="Dynein heavy chain AAA lid" evidence="2">
    <location>
        <begin position="282"/>
        <end position="405"/>
    </location>
</feature>
<dbReference type="InterPro" id="IPR042219">
    <property type="entry name" value="AAA_lid_11_sf"/>
</dbReference>
<dbReference type="InParanoid" id="A0A665VAS8"/>
<dbReference type="OMA" id="DMYLCPC"/>
<dbReference type="GO" id="GO:0045505">
    <property type="term" value="F:dynein intermediate chain binding"/>
    <property type="evidence" value="ECO:0007669"/>
    <property type="project" value="InterPro"/>
</dbReference>
<evidence type="ECO:0000313" key="5">
    <source>
        <dbReference type="Proteomes" id="UP000472264"/>
    </source>
</evidence>
<dbReference type="InterPro" id="IPR041658">
    <property type="entry name" value="AAA_lid_11"/>
</dbReference>
<evidence type="ECO:0000259" key="2">
    <source>
        <dbReference type="Pfam" id="PF18198"/>
    </source>
</evidence>
<dbReference type="FunFam" id="3.40.50.300:FF:000153">
    <property type="entry name" value="Dynein axonemal heavy chain 1"/>
    <property type="match status" value="1"/>
</dbReference>
<accession>A0A665VAS8</accession>
<dbReference type="InterPro" id="IPR027417">
    <property type="entry name" value="P-loop_NTPase"/>
</dbReference>
<dbReference type="Pfam" id="PF18199">
    <property type="entry name" value="Dynein_C"/>
    <property type="match status" value="1"/>
</dbReference>
<dbReference type="Ensembl" id="ENSENLT00000029309.1">
    <property type="protein sequence ID" value="ENSENLP00000028457.1"/>
    <property type="gene ID" value="ENSENLG00000012711.1"/>
</dbReference>
<dbReference type="GO" id="GO:0051959">
    <property type="term" value="F:dynein light intermediate chain binding"/>
    <property type="evidence" value="ECO:0007669"/>
    <property type="project" value="InterPro"/>
</dbReference>
<dbReference type="InterPro" id="IPR043160">
    <property type="entry name" value="Dynein_C_barrel"/>
</dbReference>
<keyword evidence="5" id="KW-1185">Reference proteome</keyword>
<dbReference type="PANTHER" id="PTHR22878">
    <property type="entry name" value="DYNEIN HEAVY CHAIN 6, AXONEMAL-LIKE-RELATED"/>
    <property type="match status" value="1"/>
</dbReference>
<dbReference type="InterPro" id="IPR041228">
    <property type="entry name" value="Dynein_C"/>
</dbReference>
<dbReference type="Pfam" id="PF18198">
    <property type="entry name" value="AAA_lid_11"/>
    <property type="match status" value="1"/>
</dbReference>
<reference evidence="4" key="1">
    <citation type="submission" date="2021-04" db="EMBL/GenBank/DDBJ databases">
        <authorList>
            <consortium name="Wellcome Sanger Institute Data Sharing"/>
        </authorList>
    </citation>
    <scope>NUCLEOTIDE SEQUENCE [LARGE SCALE GENOMIC DNA]</scope>
</reference>
<name>A0A665VAS8_ECHNA</name>
<dbReference type="Gene3D" id="3.40.50.300">
    <property type="entry name" value="P-loop containing nucleotide triphosphate hydrolases"/>
    <property type="match status" value="1"/>
</dbReference>
<dbReference type="Gene3D" id="1.10.8.720">
    <property type="entry name" value="Region D6 of dynein motor"/>
    <property type="match status" value="1"/>
</dbReference>
<dbReference type="GO" id="GO:0008569">
    <property type="term" value="F:minus-end-directed microtubule motor activity"/>
    <property type="evidence" value="ECO:0007669"/>
    <property type="project" value="InterPro"/>
</dbReference>